<dbReference type="PROSITE" id="PS50928">
    <property type="entry name" value="ABC_TM1"/>
    <property type="match status" value="1"/>
</dbReference>
<dbReference type="InterPro" id="IPR035906">
    <property type="entry name" value="MetI-like_sf"/>
</dbReference>
<feature type="domain" description="ABC transmembrane type-1" evidence="10">
    <location>
        <begin position="17"/>
        <end position="215"/>
    </location>
</feature>
<evidence type="ECO:0000256" key="5">
    <source>
        <dbReference type="ARBA" id="ARBA00022692"/>
    </source>
</evidence>
<sequence length="226" mass="25204">MDFSFLSKYYMFFIDGAKMTLILSIFTVIFGVLLGMVIALMRMSRFWPLKAFAVAYIEFIRGTPMLVQLYIFYFGLPKLGIQFPEVPGIGSSFPDMMAAIIALSINSAAYVAETFRAGIQSIDKGQMEAARSLGMPHAMAMRFIILPQALRNILPALGNEFIVVIKETSIVSVIGIGELMYKADTVRGNTFQPFEPLILAAIIYFIMTFTLTKLLGVAERRMKSSD</sequence>
<keyword evidence="5 9" id="KW-0812">Transmembrane</keyword>
<evidence type="ECO:0000256" key="9">
    <source>
        <dbReference type="RuleBase" id="RU363032"/>
    </source>
</evidence>
<feature type="transmembrane region" description="Helical" evidence="9">
    <location>
        <begin position="53"/>
        <end position="76"/>
    </location>
</feature>
<dbReference type="GO" id="GO:0022857">
    <property type="term" value="F:transmembrane transporter activity"/>
    <property type="evidence" value="ECO:0007669"/>
    <property type="project" value="InterPro"/>
</dbReference>
<dbReference type="GO" id="GO:0006865">
    <property type="term" value="P:amino acid transport"/>
    <property type="evidence" value="ECO:0007669"/>
    <property type="project" value="UniProtKB-KW"/>
</dbReference>
<gene>
    <name evidence="11" type="ORF">ET33_09295</name>
</gene>
<dbReference type="Gene3D" id="1.10.3720.10">
    <property type="entry name" value="MetI-like"/>
    <property type="match status" value="1"/>
</dbReference>
<dbReference type="PANTHER" id="PTHR30614">
    <property type="entry name" value="MEMBRANE COMPONENT OF AMINO ACID ABC TRANSPORTER"/>
    <property type="match status" value="1"/>
</dbReference>
<comment type="subcellular location">
    <subcellularLocation>
        <location evidence="1 9">Cell membrane</location>
        <topology evidence="1 9">Multi-pass membrane protein</topology>
    </subcellularLocation>
</comment>
<keyword evidence="8 9" id="KW-0472">Membrane</keyword>
<dbReference type="SUPFAM" id="SSF161098">
    <property type="entry name" value="MetI-like"/>
    <property type="match status" value="1"/>
</dbReference>
<evidence type="ECO:0000256" key="8">
    <source>
        <dbReference type="ARBA" id="ARBA00023136"/>
    </source>
</evidence>
<evidence type="ECO:0000313" key="11">
    <source>
        <dbReference type="EMBL" id="KEQ24466.1"/>
    </source>
</evidence>
<evidence type="ECO:0000256" key="3">
    <source>
        <dbReference type="ARBA" id="ARBA00022448"/>
    </source>
</evidence>
<dbReference type="FunFam" id="1.10.3720.10:FF:000033">
    <property type="entry name" value="Polar amino acid ABC transporter permease"/>
    <property type="match status" value="1"/>
</dbReference>
<evidence type="ECO:0000256" key="6">
    <source>
        <dbReference type="ARBA" id="ARBA00022970"/>
    </source>
</evidence>
<dbReference type="OrthoDB" id="9805999at2"/>
<dbReference type="Pfam" id="PF00528">
    <property type="entry name" value="BPD_transp_1"/>
    <property type="match status" value="1"/>
</dbReference>
<feature type="transmembrane region" description="Helical" evidence="9">
    <location>
        <begin position="96"/>
        <end position="112"/>
    </location>
</feature>
<dbReference type="InterPro" id="IPR010065">
    <property type="entry name" value="AA_ABC_transptr_permease_3TM"/>
</dbReference>
<proteinExistence type="inferred from homology"/>
<comment type="similarity">
    <text evidence="2">Belongs to the binding-protein-dependent transport system permease family. HisMQ subfamily.</text>
</comment>
<evidence type="ECO:0000256" key="7">
    <source>
        <dbReference type="ARBA" id="ARBA00022989"/>
    </source>
</evidence>
<keyword evidence="7 9" id="KW-1133">Transmembrane helix</keyword>
<dbReference type="PANTHER" id="PTHR30614:SF20">
    <property type="entry name" value="GLUTAMINE TRANSPORT SYSTEM PERMEASE PROTEIN GLNP"/>
    <property type="match status" value="1"/>
</dbReference>
<dbReference type="EMBL" id="JNVM01000016">
    <property type="protein sequence ID" value="KEQ24466.1"/>
    <property type="molecule type" value="Genomic_DNA"/>
</dbReference>
<accession>A0A081P193</accession>
<dbReference type="AlphaFoldDB" id="A0A081P193"/>
<dbReference type="CDD" id="cd06261">
    <property type="entry name" value="TM_PBP2"/>
    <property type="match status" value="1"/>
</dbReference>
<evidence type="ECO:0000256" key="1">
    <source>
        <dbReference type="ARBA" id="ARBA00004651"/>
    </source>
</evidence>
<feature type="transmembrane region" description="Helical" evidence="9">
    <location>
        <begin position="20"/>
        <end position="41"/>
    </location>
</feature>
<organism evidence="11 12">
    <name type="scientific">Paenibacillus tyrfis</name>
    <dbReference type="NCBI Taxonomy" id="1501230"/>
    <lineage>
        <taxon>Bacteria</taxon>
        <taxon>Bacillati</taxon>
        <taxon>Bacillota</taxon>
        <taxon>Bacilli</taxon>
        <taxon>Bacillales</taxon>
        <taxon>Paenibacillaceae</taxon>
        <taxon>Paenibacillus</taxon>
    </lineage>
</organism>
<dbReference type="InterPro" id="IPR000515">
    <property type="entry name" value="MetI-like"/>
</dbReference>
<dbReference type="RefSeq" id="WP_036685750.1">
    <property type="nucleotide sequence ID" value="NZ_FYEP01000011.1"/>
</dbReference>
<name>A0A081P193_9BACL</name>
<evidence type="ECO:0000256" key="4">
    <source>
        <dbReference type="ARBA" id="ARBA00022475"/>
    </source>
</evidence>
<feature type="transmembrane region" description="Helical" evidence="9">
    <location>
        <begin position="197"/>
        <end position="218"/>
    </location>
</feature>
<evidence type="ECO:0000313" key="12">
    <source>
        <dbReference type="Proteomes" id="UP000028123"/>
    </source>
</evidence>
<protein>
    <submittedName>
        <fullName evidence="11">Arginine ABC transporter permease</fullName>
    </submittedName>
</protein>
<dbReference type="InterPro" id="IPR043429">
    <property type="entry name" value="ArtM/GltK/GlnP/TcyL/YhdX-like"/>
</dbReference>
<dbReference type="Proteomes" id="UP000028123">
    <property type="component" value="Unassembled WGS sequence"/>
</dbReference>
<keyword evidence="4" id="KW-1003">Cell membrane</keyword>
<keyword evidence="6" id="KW-0029">Amino-acid transport</keyword>
<keyword evidence="3 9" id="KW-0813">Transport</keyword>
<keyword evidence="12" id="KW-1185">Reference proteome</keyword>
<reference evidence="11 12" key="1">
    <citation type="submission" date="2014-06" db="EMBL/GenBank/DDBJ databases">
        <title>Draft genome sequence of Paenibacillus sp. MSt1.</title>
        <authorList>
            <person name="Aw Y.K."/>
            <person name="Ong K.S."/>
            <person name="Gan H.M."/>
            <person name="Lee S.M."/>
        </authorList>
    </citation>
    <scope>NUCLEOTIDE SEQUENCE [LARGE SCALE GENOMIC DNA]</scope>
    <source>
        <strain evidence="11 12">MSt1</strain>
    </source>
</reference>
<evidence type="ECO:0000256" key="2">
    <source>
        <dbReference type="ARBA" id="ARBA00010072"/>
    </source>
</evidence>
<comment type="caution">
    <text evidence="11">The sequence shown here is derived from an EMBL/GenBank/DDBJ whole genome shotgun (WGS) entry which is preliminary data.</text>
</comment>
<evidence type="ECO:0000259" key="10">
    <source>
        <dbReference type="PROSITE" id="PS50928"/>
    </source>
</evidence>
<dbReference type="eggNOG" id="COG0765">
    <property type="taxonomic scope" value="Bacteria"/>
</dbReference>
<dbReference type="GO" id="GO:0043190">
    <property type="term" value="C:ATP-binding cassette (ABC) transporter complex"/>
    <property type="evidence" value="ECO:0007669"/>
    <property type="project" value="InterPro"/>
</dbReference>
<dbReference type="NCBIfam" id="TIGR01726">
    <property type="entry name" value="HEQRo_perm_3TM"/>
    <property type="match status" value="1"/>
</dbReference>